<evidence type="ECO:0000256" key="3">
    <source>
        <dbReference type="ARBA" id="ARBA00022692"/>
    </source>
</evidence>
<feature type="transmembrane region" description="Helical" evidence="6">
    <location>
        <begin position="128"/>
        <end position="153"/>
    </location>
</feature>
<dbReference type="PANTHER" id="PTHR39087:SF2">
    <property type="entry name" value="UPF0104 MEMBRANE PROTEIN MJ1595"/>
    <property type="match status" value="1"/>
</dbReference>
<comment type="caution">
    <text evidence="7">The sequence shown here is derived from an EMBL/GenBank/DDBJ whole genome shotgun (WGS) entry which is preliminary data.</text>
</comment>
<dbReference type="Pfam" id="PF03706">
    <property type="entry name" value="LPG_synthase_TM"/>
    <property type="match status" value="1"/>
</dbReference>
<dbReference type="EMBL" id="LAZR01045144">
    <property type="protein sequence ID" value="KKK99579.1"/>
    <property type="molecule type" value="Genomic_DNA"/>
</dbReference>
<feature type="non-terminal residue" evidence="7">
    <location>
        <position position="161"/>
    </location>
</feature>
<reference evidence="7" key="1">
    <citation type="journal article" date="2015" name="Nature">
        <title>Complex archaea that bridge the gap between prokaryotes and eukaryotes.</title>
        <authorList>
            <person name="Spang A."/>
            <person name="Saw J.H."/>
            <person name="Jorgensen S.L."/>
            <person name="Zaremba-Niedzwiedzka K."/>
            <person name="Martijn J."/>
            <person name="Lind A.E."/>
            <person name="van Eijk R."/>
            <person name="Schleper C."/>
            <person name="Guy L."/>
            <person name="Ettema T.J."/>
        </authorList>
    </citation>
    <scope>NUCLEOTIDE SEQUENCE</scope>
</reference>
<sequence>MSITEGRRSRASRIWRWVGRHIGPLISLAALAGLVWWASRQGAPSFPTQASKLALVVAAVGVYAVATVARGWRWHKILQHSHIDHRTIDAYALVVVGYMGNTVLPMRGGELVRTVLLGQRSSSLKREIFGSIIAERLLDVVALVLMFALVTWLKVAGSPVG</sequence>
<keyword evidence="4 6" id="KW-1133">Transmembrane helix</keyword>
<evidence type="ECO:0000256" key="4">
    <source>
        <dbReference type="ARBA" id="ARBA00022989"/>
    </source>
</evidence>
<dbReference type="GO" id="GO:0005886">
    <property type="term" value="C:plasma membrane"/>
    <property type="evidence" value="ECO:0007669"/>
    <property type="project" value="UniProtKB-SubCell"/>
</dbReference>
<gene>
    <name evidence="7" type="ORF">LCGC14_2631320</name>
</gene>
<keyword evidence="3 6" id="KW-0812">Transmembrane</keyword>
<dbReference type="AlphaFoldDB" id="A0A0F9CB55"/>
<feature type="transmembrane region" description="Helical" evidence="6">
    <location>
        <begin position="50"/>
        <end position="69"/>
    </location>
</feature>
<evidence type="ECO:0000256" key="6">
    <source>
        <dbReference type="SAM" id="Phobius"/>
    </source>
</evidence>
<accession>A0A0F9CB55</accession>
<evidence type="ECO:0000256" key="5">
    <source>
        <dbReference type="ARBA" id="ARBA00023136"/>
    </source>
</evidence>
<keyword evidence="5 6" id="KW-0472">Membrane</keyword>
<evidence type="ECO:0008006" key="8">
    <source>
        <dbReference type="Google" id="ProtNLM"/>
    </source>
</evidence>
<dbReference type="PANTHER" id="PTHR39087">
    <property type="entry name" value="UPF0104 MEMBRANE PROTEIN MJ1595"/>
    <property type="match status" value="1"/>
</dbReference>
<comment type="subcellular location">
    <subcellularLocation>
        <location evidence="1">Cell membrane</location>
        <topology evidence="1">Multi-pass membrane protein</topology>
    </subcellularLocation>
</comment>
<evidence type="ECO:0000256" key="2">
    <source>
        <dbReference type="ARBA" id="ARBA00022475"/>
    </source>
</evidence>
<protein>
    <recommendedName>
        <fullName evidence="8">Flippase-like domain-containing protein</fullName>
    </recommendedName>
</protein>
<evidence type="ECO:0000256" key="1">
    <source>
        <dbReference type="ARBA" id="ARBA00004651"/>
    </source>
</evidence>
<feature type="transmembrane region" description="Helical" evidence="6">
    <location>
        <begin position="21"/>
        <end position="38"/>
    </location>
</feature>
<organism evidence="7">
    <name type="scientific">marine sediment metagenome</name>
    <dbReference type="NCBI Taxonomy" id="412755"/>
    <lineage>
        <taxon>unclassified sequences</taxon>
        <taxon>metagenomes</taxon>
        <taxon>ecological metagenomes</taxon>
    </lineage>
</organism>
<keyword evidence="2" id="KW-1003">Cell membrane</keyword>
<dbReference type="InterPro" id="IPR022791">
    <property type="entry name" value="L-PG_synthase/AglD"/>
</dbReference>
<name>A0A0F9CB55_9ZZZZ</name>
<proteinExistence type="predicted"/>
<evidence type="ECO:0000313" key="7">
    <source>
        <dbReference type="EMBL" id="KKK99579.1"/>
    </source>
</evidence>